<proteinExistence type="predicted"/>
<dbReference type="InterPro" id="IPR033992">
    <property type="entry name" value="NKR-like_CTLD"/>
</dbReference>
<dbReference type="InterPro" id="IPR016186">
    <property type="entry name" value="C-type_lectin-like/link_sf"/>
</dbReference>
<evidence type="ECO:0000256" key="3">
    <source>
        <dbReference type="SAM" id="MobiDB-lite"/>
    </source>
</evidence>
<keyword evidence="6" id="KW-1185">Reference proteome</keyword>
<keyword evidence="2" id="KW-0430">Lectin</keyword>
<dbReference type="PANTHER" id="PTHR45710:SF35">
    <property type="entry name" value="C-TYPE LECTIN DOMAIN FAMILY 2 MEMBER D"/>
    <property type="match status" value="1"/>
</dbReference>
<dbReference type="AlphaFoldDB" id="A0A8C0FL05"/>
<feature type="domain" description="C-type lectin" evidence="4">
    <location>
        <begin position="15"/>
        <end position="118"/>
    </location>
</feature>
<name>A0A8C0FL05_BUBBB</name>
<evidence type="ECO:0000313" key="5">
    <source>
        <dbReference type="Ensembl" id="ENSBOBP00000021036.1"/>
    </source>
</evidence>
<organism evidence="5 6">
    <name type="scientific">Bubo bubo</name>
    <name type="common">Eurasian eagle-owl</name>
    <name type="synonym">Strix bubo</name>
    <dbReference type="NCBI Taxonomy" id="30461"/>
    <lineage>
        <taxon>Eukaryota</taxon>
        <taxon>Metazoa</taxon>
        <taxon>Chordata</taxon>
        <taxon>Craniata</taxon>
        <taxon>Vertebrata</taxon>
        <taxon>Euteleostomi</taxon>
        <taxon>Archelosauria</taxon>
        <taxon>Archosauria</taxon>
        <taxon>Dinosauria</taxon>
        <taxon>Saurischia</taxon>
        <taxon>Theropoda</taxon>
        <taxon>Coelurosauria</taxon>
        <taxon>Aves</taxon>
        <taxon>Neognathae</taxon>
        <taxon>Neoaves</taxon>
        <taxon>Telluraves</taxon>
        <taxon>Strigiformes</taxon>
        <taxon>Strigidae</taxon>
        <taxon>Bubo</taxon>
    </lineage>
</organism>
<dbReference type="Proteomes" id="UP000694567">
    <property type="component" value="Unplaced"/>
</dbReference>
<dbReference type="InterPro" id="IPR016187">
    <property type="entry name" value="CTDL_fold"/>
</dbReference>
<dbReference type="GO" id="GO:0005886">
    <property type="term" value="C:plasma membrane"/>
    <property type="evidence" value="ECO:0007669"/>
    <property type="project" value="UniProtKB-SubCell"/>
</dbReference>
<comment type="subcellular location">
    <subcellularLocation>
        <location evidence="1">Cell membrane</location>
        <topology evidence="1">Single-pass type II membrane protein</topology>
    </subcellularLocation>
</comment>
<dbReference type="CDD" id="cd03593">
    <property type="entry name" value="CLECT_NK_receptors_like"/>
    <property type="match status" value="1"/>
</dbReference>
<feature type="region of interest" description="Disordered" evidence="3">
    <location>
        <begin position="120"/>
        <end position="152"/>
    </location>
</feature>
<dbReference type="SUPFAM" id="SSF56436">
    <property type="entry name" value="C-type lectin-like"/>
    <property type="match status" value="1"/>
</dbReference>
<dbReference type="SMART" id="SM00034">
    <property type="entry name" value="CLECT"/>
    <property type="match status" value="1"/>
</dbReference>
<evidence type="ECO:0000256" key="2">
    <source>
        <dbReference type="ARBA" id="ARBA00022734"/>
    </source>
</evidence>
<dbReference type="PANTHER" id="PTHR45710">
    <property type="entry name" value="C-TYPE LECTIN DOMAIN-CONTAINING PROTEIN 180"/>
    <property type="match status" value="1"/>
</dbReference>
<reference evidence="5" key="1">
    <citation type="submission" date="2025-08" db="UniProtKB">
        <authorList>
            <consortium name="Ensembl"/>
        </authorList>
    </citation>
    <scope>IDENTIFICATION</scope>
</reference>
<evidence type="ECO:0000259" key="4">
    <source>
        <dbReference type="PROSITE" id="PS50041"/>
    </source>
</evidence>
<dbReference type="Ensembl" id="ENSBOBT00000021514.1">
    <property type="protein sequence ID" value="ENSBOBP00000021036.1"/>
    <property type="gene ID" value="ENSBOBG00000012804.1"/>
</dbReference>
<evidence type="ECO:0000256" key="1">
    <source>
        <dbReference type="ARBA" id="ARBA00004401"/>
    </source>
</evidence>
<sequence length="152" mass="17637">FFFQQKNARLNALGYRLKCFYFVEDEADWNTSQSFCLSFGAHLTTIDSPEELDFLLRCGRSIHFWVGLRREGSAPWKWFNGTFLNSSFPIRGDGQCAYINLNGVSSDWCSQKKYSVCSHPKKHQQRGSGVKNPSEFHLNYPPRQSRRTTSCY</sequence>
<accession>A0A8C0FL05</accession>
<dbReference type="InterPro" id="IPR001304">
    <property type="entry name" value="C-type_lectin-like"/>
</dbReference>
<protein>
    <recommendedName>
        <fullName evidence="4">C-type lectin domain-containing protein</fullName>
    </recommendedName>
</protein>
<dbReference type="InterPro" id="IPR050828">
    <property type="entry name" value="C-type_lectin/matrix_domain"/>
</dbReference>
<dbReference type="Pfam" id="PF00059">
    <property type="entry name" value="Lectin_C"/>
    <property type="match status" value="1"/>
</dbReference>
<evidence type="ECO:0000313" key="6">
    <source>
        <dbReference type="Proteomes" id="UP000694567"/>
    </source>
</evidence>
<reference evidence="5" key="2">
    <citation type="submission" date="2025-09" db="UniProtKB">
        <authorList>
            <consortium name="Ensembl"/>
        </authorList>
    </citation>
    <scope>IDENTIFICATION</scope>
</reference>
<dbReference type="GO" id="GO:0030246">
    <property type="term" value="F:carbohydrate binding"/>
    <property type="evidence" value="ECO:0007669"/>
    <property type="project" value="UniProtKB-KW"/>
</dbReference>
<dbReference type="Gene3D" id="3.10.100.10">
    <property type="entry name" value="Mannose-Binding Protein A, subunit A"/>
    <property type="match status" value="1"/>
</dbReference>
<dbReference type="PROSITE" id="PS50041">
    <property type="entry name" value="C_TYPE_LECTIN_2"/>
    <property type="match status" value="1"/>
</dbReference>